<dbReference type="PANTHER" id="PTHR45138">
    <property type="entry name" value="REGULATORY COMPONENTS OF SENSORY TRANSDUCTION SYSTEM"/>
    <property type="match status" value="1"/>
</dbReference>
<dbReference type="NCBIfam" id="TIGR00254">
    <property type="entry name" value="GGDEF"/>
    <property type="match status" value="1"/>
</dbReference>
<dbReference type="EC" id="2.7.7.65" evidence="1"/>
<dbReference type="InterPro" id="IPR000160">
    <property type="entry name" value="GGDEF_dom"/>
</dbReference>
<feature type="region of interest" description="Disordered" evidence="3">
    <location>
        <begin position="309"/>
        <end position="333"/>
    </location>
</feature>
<evidence type="ECO:0000259" key="4">
    <source>
        <dbReference type="PROSITE" id="PS50887"/>
    </source>
</evidence>
<dbReference type="CDD" id="cd01949">
    <property type="entry name" value="GGDEF"/>
    <property type="match status" value="1"/>
</dbReference>
<evidence type="ECO:0000256" key="1">
    <source>
        <dbReference type="ARBA" id="ARBA00012528"/>
    </source>
</evidence>
<feature type="domain" description="GGDEF" evidence="4">
    <location>
        <begin position="172"/>
        <end position="303"/>
    </location>
</feature>
<reference evidence="5 6" key="1">
    <citation type="submission" date="2024-04" db="EMBL/GenBank/DDBJ databases">
        <title>Draft genome sequence of Thalassolituus maritimus NBRC 116585.</title>
        <authorList>
            <person name="Miyakawa T."/>
            <person name="Kusuya Y."/>
            <person name="Miura T."/>
        </authorList>
    </citation>
    <scope>NUCLEOTIDE SEQUENCE [LARGE SCALE GENOMIC DNA]</scope>
    <source>
        <strain evidence="5 6">5NW40-0001</strain>
    </source>
</reference>
<organism evidence="5 6">
    <name type="scientific">Thalassolituus maritimus</name>
    <dbReference type="NCBI Taxonomy" id="484498"/>
    <lineage>
        <taxon>Bacteria</taxon>
        <taxon>Pseudomonadati</taxon>
        <taxon>Pseudomonadota</taxon>
        <taxon>Gammaproteobacteria</taxon>
        <taxon>Oceanospirillales</taxon>
        <taxon>Oceanospirillaceae</taxon>
        <taxon>Thalassolituus</taxon>
    </lineage>
</organism>
<dbReference type="PANTHER" id="PTHR45138:SF9">
    <property type="entry name" value="DIGUANYLATE CYCLASE DGCM-RELATED"/>
    <property type="match status" value="1"/>
</dbReference>
<comment type="catalytic activity">
    <reaction evidence="2">
        <text>2 GTP = 3',3'-c-di-GMP + 2 diphosphate</text>
        <dbReference type="Rhea" id="RHEA:24898"/>
        <dbReference type="ChEBI" id="CHEBI:33019"/>
        <dbReference type="ChEBI" id="CHEBI:37565"/>
        <dbReference type="ChEBI" id="CHEBI:58805"/>
        <dbReference type="EC" id="2.7.7.65"/>
    </reaction>
</comment>
<dbReference type="InterPro" id="IPR050469">
    <property type="entry name" value="Diguanylate_Cyclase"/>
</dbReference>
<sequence>MVSPMNGRAELRDDKVITPFGDLAPRPDIRPEVLLRLSGKLQTTLELSQLLEIFLEEIQQAVLVDGLTFHHEPTGTTLAVGRNSLHTANYRLQTQQDYMGDMTFHRSTRFREHELANIEGLMTTLVYPLRNALRYHEALAAAFRDPLTGAGNRVALDKTLAREVELSKRHDQPLSVLMLDLDHFKQVNDEFGHSMGDKVLKEAVKAITGCIRQTDMCFRYGGEEFLIMLSNADQSGALRIAERVRMGIGQLTFAGAKHLQVTSSIGCATLTAADDTEELVTRADTALYVAKDSGRNRVISDLDIEYARQSDDKAEAQAEPQASAEDTPPQLKN</sequence>
<proteinExistence type="predicted"/>
<dbReference type="InterPro" id="IPR043128">
    <property type="entry name" value="Rev_trsase/Diguanyl_cyclase"/>
</dbReference>
<dbReference type="EMBL" id="BAABWH010000004">
    <property type="protein sequence ID" value="GAA6145725.1"/>
    <property type="molecule type" value="Genomic_DNA"/>
</dbReference>
<comment type="caution">
    <text evidence="5">The sequence shown here is derived from an EMBL/GenBank/DDBJ whole genome shotgun (WGS) entry which is preliminary data.</text>
</comment>
<dbReference type="Pfam" id="PF00990">
    <property type="entry name" value="GGDEF"/>
    <property type="match status" value="1"/>
</dbReference>
<dbReference type="SUPFAM" id="SSF55073">
    <property type="entry name" value="Nucleotide cyclase"/>
    <property type="match status" value="1"/>
</dbReference>
<evidence type="ECO:0000313" key="6">
    <source>
        <dbReference type="Proteomes" id="UP001481413"/>
    </source>
</evidence>
<dbReference type="Proteomes" id="UP001481413">
    <property type="component" value="Unassembled WGS sequence"/>
</dbReference>
<protein>
    <recommendedName>
        <fullName evidence="1">diguanylate cyclase</fullName>
        <ecNumber evidence="1">2.7.7.65</ecNumber>
    </recommendedName>
</protein>
<dbReference type="SMART" id="SM00267">
    <property type="entry name" value="GGDEF"/>
    <property type="match status" value="1"/>
</dbReference>
<evidence type="ECO:0000313" key="5">
    <source>
        <dbReference type="EMBL" id="GAA6145725.1"/>
    </source>
</evidence>
<dbReference type="Gene3D" id="3.30.70.270">
    <property type="match status" value="1"/>
</dbReference>
<evidence type="ECO:0000256" key="2">
    <source>
        <dbReference type="ARBA" id="ARBA00034247"/>
    </source>
</evidence>
<dbReference type="InterPro" id="IPR029787">
    <property type="entry name" value="Nucleotide_cyclase"/>
</dbReference>
<keyword evidence="6" id="KW-1185">Reference proteome</keyword>
<accession>A0ABQ0A0E3</accession>
<gene>
    <name evidence="5" type="ORF">NBRC116585_18430</name>
</gene>
<evidence type="ECO:0000256" key="3">
    <source>
        <dbReference type="SAM" id="MobiDB-lite"/>
    </source>
</evidence>
<name>A0ABQ0A0E3_9GAMM</name>
<dbReference type="PROSITE" id="PS50887">
    <property type="entry name" value="GGDEF"/>
    <property type="match status" value="1"/>
</dbReference>